<feature type="transmembrane region" description="Helical" evidence="1">
    <location>
        <begin position="80"/>
        <end position="102"/>
    </location>
</feature>
<protein>
    <submittedName>
        <fullName evidence="2">Uncharacterized protein</fullName>
    </submittedName>
</protein>
<comment type="caution">
    <text evidence="2">The sequence shown here is derived from an EMBL/GenBank/DDBJ whole genome shotgun (WGS) entry which is preliminary data.</text>
</comment>
<keyword evidence="1" id="KW-1133">Transmembrane helix</keyword>
<feature type="transmembrane region" description="Helical" evidence="1">
    <location>
        <begin position="50"/>
        <end position="68"/>
    </location>
</feature>
<keyword evidence="3" id="KW-1185">Reference proteome</keyword>
<feature type="transmembrane region" description="Helical" evidence="1">
    <location>
        <begin position="21"/>
        <end position="44"/>
    </location>
</feature>
<keyword evidence="1" id="KW-0812">Transmembrane</keyword>
<organism evidence="2 3">
    <name type="scientific">Caenorhabditis angaria</name>
    <dbReference type="NCBI Taxonomy" id="860376"/>
    <lineage>
        <taxon>Eukaryota</taxon>
        <taxon>Metazoa</taxon>
        <taxon>Ecdysozoa</taxon>
        <taxon>Nematoda</taxon>
        <taxon>Chromadorea</taxon>
        <taxon>Rhabditida</taxon>
        <taxon>Rhabditina</taxon>
        <taxon>Rhabditomorpha</taxon>
        <taxon>Rhabditoidea</taxon>
        <taxon>Rhabditidae</taxon>
        <taxon>Peloderinae</taxon>
        <taxon>Caenorhabditis</taxon>
    </lineage>
</organism>
<dbReference type="AlphaFoldDB" id="A0A9P1ITR6"/>
<feature type="transmembrane region" description="Helical" evidence="1">
    <location>
        <begin position="135"/>
        <end position="156"/>
    </location>
</feature>
<name>A0A9P1ITR6_9PELO</name>
<dbReference type="Proteomes" id="UP001152747">
    <property type="component" value="Unassembled WGS sequence"/>
</dbReference>
<dbReference type="OrthoDB" id="5831794at2759"/>
<reference evidence="2" key="1">
    <citation type="submission" date="2022-11" db="EMBL/GenBank/DDBJ databases">
        <authorList>
            <person name="Kikuchi T."/>
        </authorList>
    </citation>
    <scope>NUCLEOTIDE SEQUENCE</scope>
    <source>
        <strain evidence="2">PS1010</strain>
    </source>
</reference>
<evidence type="ECO:0000313" key="3">
    <source>
        <dbReference type="Proteomes" id="UP001152747"/>
    </source>
</evidence>
<sequence>MPLDFNLMFLLKGFVKTMEKMHYRFFAISLLIHTLIYGLGHLAFEPAELFEAYLVDLALLAFCVFGTARKMPILILPSVIVKTFLVAVAVIVSMMCLSNMNIDEKTREDRMKFRRQRNYPEVINILLEDHPSVCIWIYLVMTLVVLDLSNAFKALYGSCDCLNRKKEEIEKPPSYSKCVSKSQPPPTYSEAIRLQNLNKNLSSDPNFHVV</sequence>
<proteinExistence type="predicted"/>
<accession>A0A9P1ITR6</accession>
<evidence type="ECO:0000313" key="2">
    <source>
        <dbReference type="EMBL" id="CAI5450601.1"/>
    </source>
</evidence>
<dbReference type="EMBL" id="CANHGI010000005">
    <property type="protein sequence ID" value="CAI5450601.1"/>
    <property type="molecule type" value="Genomic_DNA"/>
</dbReference>
<evidence type="ECO:0000256" key="1">
    <source>
        <dbReference type="SAM" id="Phobius"/>
    </source>
</evidence>
<keyword evidence="1" id="KW-0472">Membrane</keyword>
<gene>
    <name evidence="2" type="ORF">CAMP_LOCUS13238</name>
</gene>